<name>A0A840PNG8_9ACTN</name>
<sequence length="273" mass="29270">MTWALGTAVRLATQVYADGALVTPATVSLSIRLPDGTIAGPFTGADLISGGVGVYRYDYATVQAGRHVARWITTAPSGVDEEPFDVAPMWGEAGIVSLGAAKRQLKVSPADTSNDDEISTFIRATTEIVQRHAGSVLPLPVTARLRGGWRDLLLDHRPVVSVASVTLPGGQVLDPTGYELDAEAGVLTRMVGDYESCWEPGRITVNYTAGRAVVPDTITQAARIIIQHLWETQRGRMGSVRAGGSEEVWDPRWGYSIPRRALELLGDHPMGIA</sequence>
<dbReference type="RefSeq" id="WP_185054481.1">
    <property type="nucleotide sequence ID" value="NZ_BAABIX010000038.1"/>
</dbReference>
<dbReference type="EMBL" id="JACHGN010000019">
    <property type="protein sequence ID" value="MBB5137575.1"/>
    <property type="molecule type" value="Genomic_DNA"/>
</dbReference>
<evidence type="ECO:0000313" key="2">
    <source>
        <dbReference type="Proteomes" id="UP000578449"/>
    </source>
</evidence>
<keyword evidence="2" id="KW-1185">Reference proteome</keyword>
<gene>
    <name evidence="1" type="ORF">HNP84_007327</name>
</gene>
<protein>
    <submittedName>
        <fullName evidence="1">Uncharacterized protein</fullName>
    </submittedName>
</protein>
<organism evidence="1 2">
    <name type="scientific">Thermocatellispora tengchongensis</name>
    <dbReference type="NCBI Taxonomy" id="1073253"/>
    <lineage>
        <taxon>Bacteria</taxon>
        <taxon>Bacillati</taxon>
        <taxon>Actinomycetota</taxon>
        <taxon>Actinomycetes</taxon>
        <taxon>Streptosporangiales</taxon>
        <taxon>Streptosporangiaceae</taxon>
        <taxon>Thermocatellispora</taxon>
    </lineage>
</organism>
<reference evidence="1 2" key="1">
    <citation type="submission" date="2020-08" db="EMBL/GenBank/DDBJ databases">
        <title>Genomic Encyclopedia of Type Strains, Phase IV (KMG-IV): sequencing the most valuable type-strain genomes for metagenomic binning, comparative biology and taxonomic classification.</title>
        <authorList>
            <person name="Goeker M."/>
        </authorList>
    </citation>
    <scope>NUCLEOTIDE SEQUENCE [LARGE SCALE GENOMIC DNA]</scope>
    <source>
        <strain evidence="1 2">DSM 45615</strain>
    </source>
</reference>
<dbReference type="AlphaFoldDB" id="A0A840PNG8"/>
<evidence type="ECO:0000313" key="1">
    <source>
        <dbReference type="EMBL" id="MBB5137575.1"/>
    </source>
</evidence>
<dbReference type="Proteomes" id="UP000578449">
    <property type="component" value="Unassembled WGS sequence"/>
</dbReference>
<proteinExistence type="predicted"/>
<dbReference type="Gene3D" id="1.10.3230.30">
    <property type="entry name" value="Phage gp6-like head-tail connector protein"/>
    <property type="match status" value="1"/>
</dbReference>
<comment type="caution">
    <text evidence="1">The sequence shown here is derived from an EMBL/GenBank/DDBJ whole genome shotgun (WGS) entry which is preliminary data.</text>
</comment>
<accession>A0A840PNG8</accession>